<dbReference type="VEuPathDB" id="FungiDB:GGTG_01543"/>
<reference evidence="3" key="5">
    <citation type="submission" date="2018-04" db="UniProtKB">
        <authorList>
            <consortium name="EnsemblFungi"/>
        </authorList>
    </citation>
    <scope>IDENTIFICATION</scope>
    <source>
        <strain evidence="3">R3-111a-1</strain>
    </source>
</reference>
<evidence type="ECO:0000313" key="2">
    <source>
        <dbReference type="EMBL" id="EJT81565.1"/>
    </source>
</evidence>
<proteinExistence type="predicted"/>
<reference evidence="4" key="1">
    <citation type="submission" date="2010-07" db="EMBL/GenBank/DDBJ databases">
        <title>The genome sequence of Gaeumannomyces graminis var. tritici strain R3-111a-1.</title>
        <authorList>
            <consortium name="The Broad Institute Genome Sequencing Platform"/>
            <person name="Ma L.-J."/>
            <person name="Dead R."/>
            <person name="Young S."/>
            <person name="Zeng Q."/>
            <person name="Koehrsen M."/>
            <person name="Alvarado L."/>
            <person name="Berlin A."/>
            <person name="Chapman S.B."/>
            <person name="Chen Z."/>
            <person name="Freedman E."/>
            <person name="Gellesch M."/>
            <person name="Goldberg J."/>
            <person name="Griggs A."/>
            <person name="Gujja S."/>
            <person name="Heilman E.R."/>
            <person name="Heiman D."/>
            <person name="Hepburn T."/>
            <person name="Howarth C."/>
            <person name="Jen D."/>
            <person name="Larson L."/>
            <person name="Mehta T."/>
            <person name="Neiman D."/>
            <person name="Pearson M."/>
            <person name="Roberts A."/>
            <person name="Saif S."/>
            <person name="Shea T."/>
            <person name="Shenoy N."/>
            <person name="Sisk P."/>
            <person name="Stolte C."/>
            <person name="Sykes S."/>
            <person name="Walk T."/>
            <person name="White J."/>
            <person name="Yandava C."/>
            <person name="Haas B."/>
            <person name="Nusbaum C."/>
            <person name="Birren B."/>
        </authorList>
    </citation>
    <scope>NUCLEOTIDE SEQUENCE [LARGE SCALE GENOMIC DNA]</scope>
    <source>
        <strain evidence="4">R3-111a-1</strain>
    </source>
</reference>
<gene>
    <name evidence="3" type="primary">20342001</name>
    <name evidence="2" type="ORF">GGTG_01543</name>
</gene>
<dbReference type="STRING" id="644352.J8V3Y1"/>
<dbReference type="EMBL" id="GL385395">
    <property type="protein sequence ID" value="EJT81565.1"/>
    <property type="molecule type" value="Genomic_DNA"/>
</dbReference>
<accession>J8V3Y1</accession>
<keyword evidence="4" id="KW-1185">Reference proteome</keyword>
<name>J8V3Y1_GAET3</name>
<dbReference type="RefSeq" id="XP_009217574.1">
    <property type="nucleotide sequence ID" value="XM_009219310.1"/>
</dbReference>
<dbReference type="AlphaFoldDB" id="J8V3Y1"/>
<reference evidence="3" key="4">
    <citation type="journal article" date="2015" name="G3 (Bethesda)">
        <title>Genome sequences of three phytopathogenic species of the Magnaporthaceae family of fungi.</title>
        <authorList>
            <person name="Okagaki L.H."/>
            <person name="Nunes C.C."/>
            <person name="Sailsbery J."/>
            <person name="Clay B."/>
            <person name="Brown D."/>
            <person name="John T."/>
            <person name="Oh Y."/>
            <person name="Young N."/>
            <person name="Fitzgerald M."/>
            <person name="Haas B.J."/>
            <person name="Zeng Q."/>
            <person name="Young S."/>
            <person name="Adiconis X."/>
            <person name="Fan L."/>
            <person name="Levin J.Z."/>
            <person name="Mitchell T.K."/>
            <person name="Okubara P.A."/>
            <person name="Farman M.L."/>
            <person name="Kohn L.M."/>
            <person name="Birren B."/>
            <person name="Ma L.-J."/>
            <person name="Dean R.A."/>
        </authorList>
    </citation>
    <scope>NUCLEOTIDE SEQUENCE</scope>
    <source>
        <strain evidence="3">R3-111a-1</strain>
    </source>
</reference>
<protein>
    <submittedName>
        <fullName evidence="2 3">Uncharacterized protein</fullName>
    </submittedName>
</protein>
<dbReference type="GeneID" id="20342001"/>
<dbReference type="EnsemblFungi" id="EJT81565">
    <property type="protein sequence ID" value="EJT81565"/>
    <property type="gene ID" value="GGTG_01543"/>
</dbReference>
<sequence length="131" mass="14000">MPSQSDQPGVLIEDHHSTAPDSLISLLQAHLPKSLSLLRRLRFARAHPSPTSHILVATSGSGGMGRHHFAAAYVDVFKAPETQVWVYSTLEDSIPDGDDDDNDEDDDREDDTNAAAAALPSGPDVDACVGQ</sequence>
<evidence type="ECO:0000313" key="3">
    <source>
        <dbReference type="EnsemblFungi" id="EJT81565"/>
    </source>
</evidence>
<feature type="non-terminal residue" evidence="2">
    <location>
        <position position="131"/>
    </location>
</feature>
<evidence type="ECO:0000256" key="1">
    <source>
        <dbReference type="SAM" id="MobiDB-lite"/>
    </source>
</evidence>
<dbReference type="Proteomes" id="UP000006039">
    <property type="component" value="Unassembled WGS sequence"/>
</dbReference>
<reference evidence="2" key="2">
    <citation type="submission" date="2010-07" db="EMBL/GenBank/DDBJ databases">
        <authorList>
            <consortium name="The Broad Institute Genome Sequencing Platform"/>
            <consortium name="Broad Institute Genome Sequencing Center for Infectious Disease"/>
            <person name="Ma L.-J."/>
            <person name="Dead R."/>
            <person name="Young S."/>
            <person name="Zeng Q."/>
            <person name="Koehrsen M."/>
            <person name="Alvarado L."/>
            <person name="Berlin A."/>
            <person name="Chapman S.B."/>
            <person name="Chen Z."/>
            <person name="Freedman E."/>
            <person name="Gellesch M."/>
            <person name="Goldberg J."/>
            <person name="Griggs A."/>
            <person name="Gujja S."/>
            <person name="Heilman E.R."/>
            <person name="Heiman D."/>
            <person name="Hepburn T."/>
            <person name="Howarth C."/>
            <person name="Jen D."/>
            <person name="Larson L."/>
            <person name="Mehta T."/>
            <person name="Neiman D."/>
            <person name="Pearson M."/>
            <person name="Roberts A."/>
            <person name="Saif S."/>
            <person name="Shea T."/>
            <person name="Shenoy N."/>
            <person name="Sisk P."/>
            <person name="Stolte C."/>
            <person name="Sykes S."/>
            <person name="Walk T."/>
            <person name="White J."/>
            <person name="Yandava C."/>
            <person name="Haas B."/>
            <person name="Nusbaum C."/>
            <person name="Birren B."/>
        </authorList>
    </citation>
    <scope>NUCLEOTIDE SEQUENCE</scope>
    <source>
        <strain evidence="2">R3-111a-1</strain>
    </source>
</reference>
<evidence type="ECO:0000313" key="4">
    <source>
        <dbReference type="Proteomes" id="UP000006039"/>
    </source>
</evidence>
<feature type="region of interest" description="Disordered" evidence="1">
    <location>
        <begin position="90"/>
        <end position="131"/>
    </location>
</feature>
<dbReference type="OrthoDB" id="61870at2759"/>
<reference evidence="2" key="3">
    <citation type="submission" date="2010-09" db="EMBL/GenBank/DDBJ databases">
        <title>Annotation of Gaeumannomyces graminis var. tritici R3-111a-1.</title>
        <authorList>
            <consortium name="The Broad Institute Genome Sequencing Platform"/>
            <person name="Ma L.-J."/>
            <person name="Dead R."/>
            <person name="Young S.K."/>
            <person name="Zeng Q."/>
            <person name="Gargeya S."/>
            <person name="Fitzgerald M."/>
            <person name="Haas B."/>
            <person name="Abouelleil A."/>
            <person name="Alvarado L."/>
            <person name="Arachchi H.M."/>
            <person name="Berlin A."/>
            <person name="Brown A."/>
            <person name="Chapman S.B."/>
            <person name="Chen Z."/>
            <person name="Dunbar C."/>
            <person name="Freedman E."/>
            <person name="Gearin G."/>
            <person name="Gellesch M."/>
            <person name="Goldberg J."/>
            <person name="Griggs A."/>
            <person name="Gujja S."/>
            <person name="Heiman D."/>
            <person name="Howarth C."/>
            <person name="Larson L."/>
            <person name="Lui A."/>
            <person name="MacDonald P.J.P."/>
            <person name="Mehta T."/>
            <person name="Montmayeur A."/>
            <person name="Murphy C."/>
            <person name="Neiman D."/>
            <person name="Pearson M."/>
            <person name="Priest M."/>
            <person name="Roberts A."/>
            <person name="Saif S."/>
            <person name="Shea T."/>
            <person name="Shenoy N."/>
            <person name="Sisk P."/>
            <person name="Stolte C."/>
            <person name="Sykes S."/>
            <person name="Yandava C."/>
            <person name="Wortman J."/>
            <person name="Nusbaum C."/>
            <person name="Birren B."/>
        </authorList>
    </citation>
    <scope>NUCLEOTIDE SEQUENCE</scope>
    <source>
        <strain evidence="2">R3-111a-1</strain>
    </source>
</reference>
<feature type="compositionally biased region" description="Acidic residues" evidence="1">
    <location>
        <begin position="93"/>
        <end position="112"/>
    </location>
</feature>
<organism evidence="2">
    <name type="scientific">Gaeumannomyces tritici (strain R3-111a-1)</name>
    <name type="common">Wheat and barley take-all root rot fungus</name>
    <name type="synonym">Gaeumannomyces graminis var. tritici</name>
    <dbReference type="NCBI Taxonomy" id="644352"/>
    <lineage>
        <taxon>Eukaryota</taxon>
        <taxon>Fungi</taxon>
        <taxon>Dikarya</taxon>
        <taxon>Ascomycota</taxon>
        <taxon>Pezizomycotina</taxon>
        <taxon>Sordariomycetes</taxon>
        <taxon>Sordariomycetidae</taxon>
        <taxon>Magnaporthales</taxon>
        <taxon>Magnaporthaceae</taxon>
        <taxon>Gaeumannomyces</taxon>
    </lineage>
</organism>